<dbReference type="EMBL" id="FNTF01000002">
    <property type="protein sequence ID" value="SED55202.1"/>
    <property type="molecule type" value="Genomic_DNA"/>
</dbReference>
<dbReference type="Gene3D" id="3.40.50.850">
    <property type="entry name" value="Isochorismatase-like"/>
    <property type="match status" value="1"/>
</dbReference>
<evidence type="ECO:0000259" key="1">
    <source>
        <dbReference type="Pfam" id="PF00857"/>
    </source>
</evidence>
<accession>A0A1H5BKZ6</accession>
<dbReference type="Proteomes" id="UP000183114">
    <property type="component" value="Unassembled WGS sequence"/>
</dbReference>
<evidence type="ECO:0000313" key="2">
    <source>
        <dbReference type="EMBL" id="SED55202.1"/>
    </source>
</evidence>
<sequence length="83" mass="9334">MDRGLVVSSALLIIDMQVGLYHGAEKPYDGERVLANIQQLIRQARERNMPKRCLRQGIEHRGCVSAKERSYTEVAGHKPAIFG</sequence>
<proteinExistence type="predicted"/>
<dbReference type="AlphaFoldDB" id="A0A1H5BKZ6"/>
<gene>
    <name evidence="2" type="ORF">SAMN04490185_3707</name>
</gene>
<dbReference type="InterPro" id="IPR036380">
    <property type="entry name" value="Isochorismatase-like_sf"/>
</dbReference>
<dbReference type="Pfam" id="PF00857">
    <property type="entry name" value="Isochorismatase"/>
    <property type="match status" value="1"/>
</dbReference>
<organism evidence="2 3">
    <name type="scientific">Pseudomonas frederiksbergensis</name>
    <dbReference type="NCBI Taxonomy" id="104087"/>
    <lineage>
        <taxon>Bacteria</taxon>
        <taxon>Pseudomonadati</taxon>
        <taxon>Pseudomonadota</taxon>
        <taxon>Gammaproteobacteria</taxon>
        <taxon>Pseudomonadales</taxon>
        <taxon>Pseudomonadaceae</taxon>
        <taxon>Pseudomonas</taxon>
    </lineage>
</organism>
<dbReference type="InterPro" id="IPR000868">
    <property type="entry name" value="Isochorismatase-like_dom"/>
</dbReference>
<name>A0A1H5BKZ6_9PSED</name>
<evidence type="ECO:0000313" key="3">
    <source>
        <dbReference type="Proteomes" id="UP000183114"/>
    </source>
</evidence>
<feature type="domain" description="Isochorismatase-like" evidence="1">
    <location>
        <begin position="9"/>
        <end position="56"/>
    </location>
</feature>
<reference evidence="2 3" key="1">
    <citation type="submission" date="2016-10" db="EMBL/GenBank/DDBJ databases">
        <authorList>
            <person name="de Groot N.N."/>
        </authorList>
    </citation>
    <scope>NUCLEOTIDE SEQUENCE [LARGE SCALE GENOMIC DNA]</scope>
    <source>
        <strain evidence="2 3">BS3655</strain>
    </source>
</reference>
<protein>
    <submittedName>
        <fullName evidence="2">Isochorismatase family protein</fullName>
    </submittedName>
</protein>
<dbReference type="SUPFAM" id="SSF52499">
    <property type="entry name" value="Isochorismatase-like hydrolases"/>
    <property type="match status" value="1"/>
</dbReference>